<feature type="domain" description="C2H2-type" evidence="6">
    <location>
        <begin position="313"/>
        <end position="343"/>
    </location>
</feature>
<evidence type="ECO:0000256" key="1">
    <source>
        <dbReference type="ARBA" id="ARBA00022723"/>
    </source>
</evidence>
<dbReference type="Gene3D" id="3.30.160.60">
    <property type="entry name" value="Classic Zinc Finger"/>
    <property type="match status" value="3"/>
</dbReference>
<dbReference type="RefSeq" id="XP_069201053.1">
    <property type="nucleotide sequence ID" value="XM_069343229.1"/>
</dbReference>
<dbReference type="PROSITE" id="PS50157">
    <property type="entry name" value="ZINC_FINGER_C2H2_2"/>
    <property type="match status" value="3"/>
</dbReference>
<feature type="compositionally biased region" description="Low complexity" evidence="5">
    <location>
        <begin position="59"/>
        <end position="81"/>
    </location>
</feature>
<evidence type="ECO:0000259" key="6">
    <source>
        <dbReference type="PROSITE" id="PS50157"/>
    </source>
</evidence>
<feature type="compositionally biased region" description="Acidic residues" evidence="5">
    <location>
        <begin position="359"/>
        <end position="379"/>
    </location>
</feature>
<keyword evidence="3" id="KW-0862">Zinc</keyword>
<dbReference type="InterPro" id="IPR036236">
    <property type="entry name" value="Znf_C2H2_sf"/>
</dbReference>
<feature type="region of interest" description="Disordered" evidence="5">
    <location>
        <begin position="329"/>
        <end position="489"/>
    </location>
</feature>
<protein>
    <recommendedName>
        <fullName evidence="6">C2H2-type domain-containing protein</fullName>
    </recommendedName>
</protein>
<feature type="domain" description="C2H2-type" evidence="6">
    <location>
        <begin position="257"/>
        <end position="284"/>
    </location>
</feature>
<feature type="compositionally biased region" description="Low complexity" evidence="5">
    <location>
        <begin position="164"/>
        <end position="174"/>
    </location>
</feature>
<feature type="compositionally biased region" description="Polar residues" evidence="5">
    <location>
        <begin position="1"/>
        <end position="12"/>
    </location>
</feature>
<feature type="region of interest" description="Disordered" evidence="5">
    <location>
        <begin position="161"/>
        <end position="208"/>
    </location>
</feature>
<feature type="region of interest" description="Disordered" evidence="5">
    <location>
        <begin position="1"/>
        <end position="145"/>
    </location>
</feature>
<comment type="caution">
    <text evidence="7">The sequence shown here is derived from an EMBL/GenBank/DDBJ whole genome shotgun (WGS) entry which is preliminary data.</text>
</comment>
<dbReference type="InterPro" id="IPR013087">
    <property type="entry name" value="Znf_C2H2_type"/>
</dbReference>
<dbReference type="EMBL" id="JBFMKM010000008">
    <property type="protein sequence ID" value="KAL1304779.1"/>
    <property type="molecule type" value="Genomic_DNA"/>
</dbReference>
<evidence type="ECO:0000256" key="4">
    <source>
        <dbReference type="PROSITE-ProRule" id="PRU00042"/>
    </source>
</evidence>
<dbReference type="PANTHER" id="PTHR23235:SF120">
    <property type="entry name" value="KRUPPEL-LIKE FACTOR 15"/>
    <property type="match status" value="1"/>
</dbReference>
<evidence type="ECO:0000313" key="7">
    <source>
        <dbReference type="EMBL" id="KAL1304779.1"/>
    </source>
</evidence>
<feature type="compositionally biased region" description="Pro residues" evidence="5">
    <location>
        <begin position="13"/>
        <end position="23"/>
    </location>
</feature>
<sequence>MASRVRSSSPQTEPFPPLEPAPHTPTSISSLISPVPHIVATDNPNLLKPYSAYPTSVGSRTSPSPKSRPTSSPRLSPRPLTGAAAMADNRRQKQQLQQHQQQQEERKADSPRTSPNPAASALNSLVGHPGMSKVDDAPSSANLSEPMRKAAEHLTVPVIHTGESSQPSPISMSSFNGDHSLPAAMTATANGDDRSSQMTAEPGEMTEDPQDYLDAGRAYTAPSSANTGPKAFTYPGPMSADSREMGTRGSPANAKRHKCPYCSTDFTRHHNLKSHLLTHSQEKPYVCQTCSARFRRLHDLKRHTKLHTGERPHTCDKCGRKFARGDALARHNKGPGGCAGRRSSFGADDDANDSRAGDDGMDVDYPDGDDDEQDGEIDEESGRRGSEPSRKRAHLETSNDAARTVYREHSNTYPPIAGRPLRSNMGPPSNVLPSSSTVTSPGEQSSHVSPAERSVSSQYYSGPPALVLGQSGMTASPKPISPQQQNQHRLSIDEQTHLRNRSPSLTQQFQQQHYGRQPGQSTPPLPIHGPSQHGPQLPSLPGINSEAVRLGHQTRLPLAPPGPTSMLQHHQYPPGPTSGSNPGSLSSHGRSSGGSIREFVGSSEQDIWGYVRNLEQRFSRMQDEYELRMARMQEELISLKQHVNIQSSR</sequence>
<dbReference type="SMART" id="SM00355">
    <property type="entry name" value="ZnF_C2H2"/>
    <property type="match status" value="3"/>
</dbReference>
<feature type="compositionally biased region" description="Basic and acidic residues" evidence="5">
    <location>
        <begin position="380"/>
        <end position="397"/>
    </location>
</feature>
<dbReference type="Pfam" id="PF00096">
    <property type="entry name" value="zf-C2H2"/>
    <property type="match status" value="2"/>
</dbReference>
<feature type="region of interest" description="Disordered" evidence="5">
    <location>
        <begin position="221"/>
        <end position="254"/>
    </location>
</feature>
<evidence type="ECO:0000256" key="3">
    <source>
        <dbReference type="ARBA" id="ARBA00022833"/>
    </source>
</evidence>
<organism evidence="7 8">
    <name type="scientific">Neodothiora populina</name>
    <dbReference type="NCBI Taxonomy" id="2781224"/>
    <lineage>
        <taxon>Eukaryota</taxon>
        <taxon>Fungi</taxon>
        <taxon>Dikarya</taxon>
        <taxon>Ascomycota</taxon>
        <taxon>Pezizomycotina</taxon>
        <taxon>Dothideomycetes</taxon>
        <taxon>Dothideomycetidae</taxon>
        <taxon>Dothideales</taxon>
        <taxon>Dothioraceae</taxon>
        <taxon>Neodothiora</taxon>
    </lineage>
</organism>
<feature type="compositionally biased region" description="Polar residues" evidence="5">
    <location>
        <begin position="111"/>
        <end position="123"/>
    </location>
</feature>
<dbReference type="PANTHER" id="PTHR23235">
    <property type="entry name" value="KRUEPPEL-LIKE TRANSCRIPTION FACTOR"/>
    <property type="match status" value="1"/>
</dbReference>
<feature type="compositionally biased region" description="Polar residues" evidence="5">
    <location>
        <begin position="504"/>
        <end position="520"/>
    </location>
</feature>
<feature type="compositionally biased region" description="Low complexity" evidence="5">
    <location>
        <begin position="577"/>
        <end position="595"/>
    </location>
</feature>
<proteinExistence type="predicted"/>
<keyword evidence="2 4" id="KW-0863">Zinc-finger</keyword>
<dbReference type="PROSITE" id="PS00028">
    <property type="entry name" value="ZINC_FINGER_C2H2_1"/>
    <property type="match status" value="2"/>
</dbReference>
<accession>A0ABR3PF72</accession>
<evidence type="ECO:0000256" key="5">
    <source>
        <dbReference type="SAM" id="MobiDB-lite"/>
    </source>
</evidence>
<name>A0ABR3PF72_9PEZI</name>
<feature type="domain" description="C2H2-type" evidence="6">
    <location>
        <begin position="285"/>
        <end position="312"/>
    </location>
</feature>
<evidence type="ECO:0000313" key="8">
    <source>
        <dbReference type="Proteomes" id="UP001562354"/>
    </source>
</evidence>
<dbReference type="GeneID" id="95977414"/>
<evidence type="ECO:0000256" key="2">
    <source>
        <dbReference type="ARBA" id="ARBA00022771"/>
    </source>
</evidence>
<reference evidence="7 8" key="1">
    <citation type="submission" date="2024-07" db="EMBL/GenBank/DDBJ databases">
        <title>Draft sequence of the Neodothiora populina.</title>
        <authorList>
            <person name="Drown D.D."/>
            <person name="Schuette U.S."/>
            <person name="Buechlein A.B."/>
            <person name="Rusch D.R."/>
            <person name="Winton L.W."/>
            <person name="Adams G.A."/>
        </authorList>
    </citation>
    <scope>NUCLEOTIDE SEQUENCE [LARGE SCALE GENOMIC DNA]</scope>
    <source>
        <strain evidence="7 8">CPC 39397</strain>
    </source>
</reference>
<gene>
    <name evidence="7" type="ORF">AAFC00_003714</name>
</gene>
<keyword evidence="8" id="KW-1185">Reference proteome</keyword>
<dbReference type="SUPFAM" id="SSF57667">
    <property type="entry name" value="beta-beta-alpha zinc fingers"/>
    <property type="match status" value="2"/>
</dbReference>
<feature type="region of interest" description="Disordered" evidence="5">
    <location>
        <begin position="504"/>
        <end position="597"/>
    </location>
</feature>
<feature type="compositionally biased region" description="Polar residues" evidence="5">
    <location>
        <begin position="431"/>
        <end position="460"/>
    </location>
</feature>
<dbReference type="Proteomes" id="UP001562354">
    <property type="component" value="Unassembled WGS sequence"/>
</dbReference>
<keyword evidence="1" id="KW-0479">Metal-binding</keyword>